<name>A0A9D4XSU8_PEA</name>
<dbReference type="EMBL" id="JAMSHJ010000003">
    <property type="protein sequence ID" value="KAI5425853.1"/>
    <property type="molecule type" value="Genomic_DNA"/>
</dbReference>
<dbReference type="PANTHER" id="PTHR24559">
    <property type="entry name" value="TRANSPOSON TY3-I GAG-POL POLYPROTEIN"/>
    <property type="match status" value="1"/>
</dbReference>
<reference evidence="2 3" key="1">
    <citation type="journal article" date="2022" name="Nat. Genet.">
        <title>Improved pea reference genome and pan-genome highlight genomic features and evolutionary characteristics.</title>
        <authorList>
            <person name="Yang T."/>
            <person name="Liu R."/>
            <person name="Luo Y."/>
            <person name="Hu S."/>
            <person name="Wang D."/>
            <person name="Wang C."/>
            <person name="Pandey M.K."/>
            <person name="Ge S."/>
            <person name="Xu Q."/>
            <person name="Li N."/>
            <person name="Li G."/>
            <person name="Huang Y."/>
            <person name="Saxena R.K."/>
            <person name="Ji Y."/>
            <person name="Li M."/>
            <person name="Yan X."/>
            <person name="He Y."/>
            <person name="Liu Y."/>
            <person name="Wang X."/>
            <person name="Xiang C."/>
            <person name="Varshney R.K."/>
            <person name="Ding H."/>
            <person name="Gao S."/>
            <person name="Zong X."/>
        </authorList>
    </citation>
    <scope>NUCLEOTIDE SEQUENCE [LARGE SCALE GENOMIC DNA]</scope>
    <source>
        <strain evidence="2 3">cv. Zhongwan 6</strain>
    </source>
</reference>
<dbReference type="SUPFAM" id="SSF56672">
    <property type="entry name" value="DNA/RNA polymerases"/>
    <property type="match status" value="1"/>
</dbReference>
<evidence type="ECO:0000313" key="3">
    <source>
        <dbReference type="Proteomes" id="UP001058974"/>
    </source>
</evidence>
<protein>
    <recommendedName>
        <fullName evidence="1">Reverse transcriptase domain-containing protein</fullName>
    </recommendedName>
</protein>
<evidence type="ECO:0000259" key="1">
    <source>
        <dbReference type="Pfam" id="PF00078"/>
    </source>
</evidence>
<gene>
    <name evidence="2" type="ORF">KIW84_031615</name>
</gene>
<dbReference type="Proteomes" id="UP001058974">
    <property type="component" value="Chromosome 3"/>
</dbReference>
<dbReference type="CDD" id="cd01647">
    <property type="entry name" value="RT_LTR"/>
    <property type="match status" value="1"/>
</dbReference>
<comment type="caution">
    <text evidence="2">The sequence shown here is derived from an EMBL/GenBank/DDBJ whole genome shotgun (WGS) entry which is preliminary data.</text>
</comment>
<dbReference type="InterPro" id="IPR043502">
    <property type="entry name" value="DNA/RNA_pol_sf"/>
</dbReference>
<dbReference type="InterPro" id="IPR053134">
    <property type="entry name" value="RNA-dir_DNA_polymerase"/>
</dbReference>
<accession>A0A9D4XSU8</accession>
<dbReference type="Gene3D" id="3.10.10.10">
    <property type="entry name" value="HIV Type 1 Reverse Transcriptase, subunit A, domain 1"/>
    <property type="match status" value="1"/>
</dbReference>
<feature type="domain" description="Reverse transcriptase" evidence="1">
    <location>
        <begin position="219"/>
        <end position="307"/>
    </location>
</feature>
<organism evidence="2 3">
    <name type="scientific">Pisum sativum</name>
    <name type="common">Garden pea</name>
    <name type="synonym">Lathyrus oleraceus</name>
    <dbReference type="NCBI Taxonomy" id="3888"/>
    <lineage>
        <taxon>Eukaryota</taxon>
        <taxon>Viridiplantae</taxon>
        <taxon>Streptophyta</taxon>
        <taxon>Embryophyta</taxon>
        <taxon>Tracheophyta</taxon>
        <taxon>Spermatophyta</taxon>
        <taxon>Magnoliopsida</taxon>
        <taxon>eudicotyledons</taxon>
        <taxon>Gunneridae</taxon>
        <taxon>Pentapetalae</taxon>
        <taxon>rosids</taxon>
        <taxon>fabids</taxon>
        <taxon>Fabales</taxon>
        <taxon>Fabaceae</taxon>
        <taxon>Papilionoideae</taxon>
        <taxon>50 kb inversion clade</taxon>
        <taxon>NPAAA clade</taxon>
        <taxon>Hologalegina</taxon>
        <taxon>IRL clade</taxon>
        <taxon>Fabeae</taxon>
        <taxon>Lathyrus</taxon>
    </lineage>
</organism>
<sequence length="308" mass="35094">MRHIGYSSGTFSDRGLFQSGGFIHTVEDQEAAAIVEEMKRKILTTLSSLEESAIIGLIKPIEHNDPTPSPNFEFSVFEAEEDDVEEIPDEITRLLEHEEKIIQPHLENMETFNLGSEDCVREVKIGALLEVSVKKGLIELLREYVDVFAWSYKDIPGLDTDIVQHFLPLKPECVPVKQKLRRTHPNMAVKIKEEVQKQIDVGFLVTSTYPQWVANIVPVPKKDGEVRMCVDYRDLNKASPKDDFPLPHIDMLVDNTTKFNVFSFMYGFSGYNQIKMAPEDMEKTTFITPWGTFCYRVMPFGLKNAGAT</sequence>
<evidence type="ECO:0000313" key="2">
    <source>
        <dbReference type="EMBL" id="KAI5425853.1"/>
    </source>
</evidence>
<dbReference type="Gramene" id="Psat03G0161500-T1">
    <property type="protein sequence ID" value="KAI5425853.1"/>
    <property type="gene ID" value="KIW84_031615"/>
</dbReference>
<proteinExistence type="predicted"/>
<dbReference type="PANTHER" id="PTHR24559:SF457">
    <property type="entry name" value="RNA-DIRECTED DNA POLYMERASE HOMOLOG"/>
    <property type="match status" value="1"/>
</dbReference>
<dbReference type="Pfam" id="PF00078">
    <property type="entry name" value="RVT_1"/>
    <property type="match status" value="1"/>
</dbReference>
<dbReference type="InterPro" id="IPR000477">
    <property type="entry name" value="RT_dom"/>
</dbReference>
<dbReference type="AlphaFoldDB" id="A0A9D4XSU8"/>
<keyword evidence="3" id="KW-1185">Reference proteome</keyword>